<feature type="compositionally biased region" description="Low complexity" evidence="6">
    <location>
        <begin position="337"/>
        <end position="355"/>
    </location>
</feature>
<evidence type="ECO:0000259" key="7">
    <source>
        <dbReference type="PROSITE" id="PS50174"/>
    </source>
</evidence>
<evidence type="ECO:0000313" key="10">
    <source>
        <dbReference type="RefSeq" id="XP_017302444.1"/>
    </source>
</evidence>
<evidence type="ECO:0000256" key="1">
    <source>
        <dbReference type="ARBA" id="ARBA00004123"/>
    </source>
</evidence>
<feature type="coiled-coil region" evidence="5">
    <location>
        <begin position="22"/>
        <end position="56"/>
    </location>
</feature>
<keyword evidence="4" id="KW-0539">Nucleus</keyword>
<evidence type="ECO:0000256" key="2">
    <source>
        <dbReference type="ARBA" id="ARBA00022664"/>
    </source>
</evidence>
<evidence type="ECO:0000313" key="8">
    <source>
        <dbReference type="Proteomes" id="UP000079169"/>
    </source>
</evidence>
<evidence type="ECO:0000256" key="5">
    <source>
        <dbReference type="SAM" id="Coils"/>
    </source>
</evidence>
<dbReference type="RefSeq" id="XP_008479382.1">
    <property type="nucleotide sequence ID" value="XM_008481160.3"/>
</dbReference>
<proteinExistence type="predicted"/>
<keyword evidence="2" id="KW-0507">mRNA processing</keyword>
<evidence type="ECO:0000256" key="4">
    <source>
        <dbReference type="ARBA" id="ARBA00023242"/>
    </source>
</evidence>
<dbReference type="AlphaFoldDB" id="A0A1S4EJX5"/>
<dbReference type="GO" id="GO:0005654">
    <property type="term" value="C:nucleoplasm"/>
    <property type="evidence" value="ECO:0007669"/>
    <property type="project" value="TreeGrafter"/>
</dbReference>
<feature type="compositionally biased region" description="Polar residues" evidence="6">
    <location>
        <begin position="515"/>
        <end position="524"/>
    </location>
</feature>
<dbReference type="GO" id="GO:0003723">
    <property type="term" value="F:RNA binding"/>
    <property type="evidence" value="ECO:0007669"/>
    <property type="project" value="TreeGrafter"/>
</dbReference>
<feature type="region of interest" description="Disordered" evidence="6">
    <location>
        <begin position="649"/>
        <end position="802"/>
    </location>
</feature>
<feature type="region of interest" description="Disordered" evidence="6">
    <location>
        <begin position="575"/>
        <end position="604"/>
    </location>
</feature>
<feature type="compositionally biased region" description="Basic and acidic residues" evidence="6">
    <location>
        <begin position="117"/>
        <end position="165"/>
    </location>
</feature>
<accession>A0A1S4EJX5</accession>
<dbReference type="GO" id="GO:0008380">
    <property type="term" value="P:RNA splicing"/>
    <property type="evidence" value="ECO:0007669"/>
    <property type="project" value="UniProtKB-KW"/>
</dbReference>
<evidence type="ECO:0000256" key="3">
    <source>
        <dbReference type="ARBA" id="ARBA00023187"/>
    </source>
</evidence>
<dbReference type="GeneID" id="108251820"/>
<feature type="region of interest" description="Disordered" evidence="6">
    <location>
        <begin position="500"/>
        <end position="555"/>
    </location>
</feature>
<dbReference type="Proteomes" id="UP000079169">
    <property type="component" value="Unplaced"/>
</dbReference>
<feature type="compositionally biased region" description="Pro residues" evidence="6">
    <location>
        <begin position="217"/>
        <end position="336"/>
    </location>
</feature>
<dbReference type="Pfam" id="PF01585">
    <property type="entry name" value="G-patch"/>
    <property type="match status" value="1"/>
</dbReference>
<dbReference type="InterPro" id="IPR040169">
    <property type="entry name" value="SUGP1/2"/>
</dbReference>
<evidence type="ECO:0000256" key="6">
    <source>
        <dbReference type="SAM" id="MobiDB-lite"/>
    </source>
</evidence>
<keyword evidence="3" id="KW-0508">mRNA splicing</keyword>
<dbReference type="SMART" id="SM00443">
    <property type="entry name" value="G_patch"/>
    <property type="match status" value="1"/>
</dbReference>
<dbReference type="PANTHER" id="PTHR23340:SF0">
    <property type="entry name" value="SURP AND G-PATCH DOMAIN-CONTAINING PROTEIN 1 ISOFORM X1"/>
    <property type="match status" value="1"/>
</dbReference>
<dbReference type="KEGG" id="dci:108251820"/>
<comment type="subcellular location">
    <subcellularLocation>
        <location evidence="1">Nucleus</location>
    </subcellularLocation>
</comment>
<dbReference type="PROSITE" id="PS50174">
    <property type="entry name" value="G_PATCH"/>
    <property type="match status" value="1"/>
</dbReference>
<feature type="compositionally biased region" description="Pro residues" evidence="6">
    <location>
        <begin position="356"/>
        <end position="426"/>
    </location>
</feature>
<feature type="compositionally biased region" description="Basic and acidic residues" evidence="6">
    <location>
        <begin position="657"/>
        <end position="749"/>
    </location>
</feature>
<feature type="region of interest" description="Disordered" evidence="6">
    <location>
        <begin position="112"/>
        <end position="171"/>
    </location>
</feature>
<feature type="compositionally biased region" description="Pro residues" evidence="6">
    <location>
        <begin position="500"/>
        <end position="512"/>
    </location>
</feature>
<feature type="region of interest" description="Disordered" evidence="6">
    <location>
        <begin position="993"/>
        <end position="1029"/>
    </location>
</feature>
<reference evidence="9 10" key="1">
    <citation type="submission" date="2025-04" db="UniProtKB">
        <authorList>
            <consortium name="RefSeq"/>
        </authorList>
    </citation>
    <scope>IDENTIFICATION</scope>
</reference>
<keyword evidence="8" id="KW-1185">Reference proteome</keyword>
<gene>
    <name evidence="9 10" type="primary">LOC108251820</name>
</gene>
<evidence type="ECO:0000313" key="9">
    <source>
        <dbReference type="RefSeq" id="XP_008479382.1"/>
    </source>
</evidence>
<dbReference type="RefSeq" id="XP_017302444.1">
    <property type="nucleotide sequence ID" value="XM_017446955.2"/>
</dbReference>
<keyword evidence="5" id="KW-0175">Coiled coil</keyword>
<dbReference type="PANTHER" id="PTHR23340">
    <property type="entry name" value="ARGININE/SERINE RICH SPLICING FACTOR SF4/14"/>
    <property type="match status" value="1"/>
</dbReference>
<protein>
    <submittedName>
        <fullName evidence="9">Bromodomain-containing protein 4 isoform X1</fullName>
    </submittedName>
    <submittedName>
        <fullName evidence="10">Bromodomain-containing protein 4 isoform X2</fullName>
    </submittedName>
</protein>
<dbReference type="STRING" id="121845.A0A1S4EJX5"/>
<dbReference type="GO" id="GO:0006397">
    <property type="term" value="P:mRNA processing"/>
    <property type="evidence" value="ECO:0007669"/>
    <property type="project" value="UniProtKB-KW"/>
</dbReference>
<feature type="region of interest" description="Disordered" evidence="6">
    <location>
        <begin position="210"/>
        <end position="474"/>
    </location>
</feature>
<dbReference type="PaxDb" id="121845-A0A1S4EJX5"/>
<feature type="compositionally biased region" description="Pro residues" evidence="6">
    <location>
        <begin position="443"/>
        <end position="474"/>
    </location>
</feature>
<feature type="domain" description="G-patch" evidence="7">
    <location>
        <begin position="974"/>
        <end position="1021"/>
    </location>
</feature>
<sequence>MSFNNAKPKKRPGGDRFDEMYKQQELIEKKKLEIQAKIEEKKRQDTEEALKKLGHNLNSKPQLNTRKNMHSRFMSYKNNRVQEEPKPVLPNNIFSNDGSFLQQFHKLSGIRAPKIKKTSESEDDKPKVEELNDNKLDGTKLSEDKHVEVKKEVEDDASSENRNDLTGESGVLPENQVQFQAVSVSMITVPSLVLSTSQTLIPLPSVIIHTSSSSSIPQPPPLHPQNIPPPGPLQPHSIPPPSPLQPHSIPSPSPLQPHSIPAPSPLQPHSIPPPTPLQPYTIPPPSPLQPHSIPPPPTPPSSMLPNLSQPPPQVSHPPPSLSLPGPPIHLPPPPPISMSNMSIPPPSLSTSLPNTSIPPPSTSLPSMIPPPPTSIPSMIPPPSSIPTMIPPPTSLPSMIPPPNTSIPSMIPPPSTSIPSMIPPPSSLPNLTIAPPLPSNFLPHGPPPSIPPTSLPSLNIPPPSTSHPPPIAMVPPPSMSVAPPLPPNLSVVPPPINCPISSAPPPMSVPPPTMSYASSTLTQSFGEKPPGNMHQFGVDSNSQFGKSPYMDNYEKSPYNMEKNQYMDQKTQYMDHRQTYGLGANQSRSQYSVDSQSSKFSYPPPQCISQDDLKHLAAQVVDKGEAAVQDIINSNPALSFLQDRTNPRYHEFNQLISEARSRQNRDRDSHRDTDRDSYRDERRERDRDTSRDRDRRRDSRREREEYRDHREREREGYSERRERDREEYSERRERDREDYSERSRDGERRDGGSQQSSGQETSEERQERRARKRKSRWGGGEDEKPVGGMGGVGMGPSTSHPVPPPPGVALPIALGQAVPLPQNTINVPGMHGPAISQVGRTDPALLAYARQAFGSTNLSEEDWKKAEDHYKINLLYQDMLRKRQELDRLRARGQHKYEYDSDEETEGGTWEHKLRQQEMEATRLWANELTEKSRGRHHIGDFLPPDELERFLEKYNALKEGREPDLSDYKEFKLKEDNVGFKMLQKLGWQEGSGLGTDGGGIQEPVNKASSRTENQGLGVERPAEVSGDDDEFDAYRKRMMLAYRFRPNPLNNPRRPYY</sequence>
<feature type="compositionally biased region" description="Low complexity" evidence="6">
    <location>
        <begin position="584"/>
        <end position="599"/>
    </location>
</feature>
<organism evidence="8 10">
    <name type="scientific">Diaphorina citri</name>
    <name type="common">Asian citrus psyllid</name>
    <dbReference type="NCBI Taxonomy" id="121845"/>
    <lineage>
        <taxon>Eukaryota</taxon>
        <taxon>Metazoa</taxon>
        <taxon>Ecdysozoa</taxon>
        <taxon>Arthropoda</taxon>
        <taxon>Hexapoda</taxon>
        <taxon>Insecta</taxon>
        <taxon>Pterygota</taxon>
        <taxon>Neoptera</taxon>
        <taxon>Paraneoptera</taxon>
        <taxon>Hemiptera</taxon>
        <taxon>Sternorrhyncha</taxon>
        <taxon>Psylloidea</taxon>
        <taxon>Psyllidae</taxon>
        <taxon>Diaphorininae</taxon>
        <taxon>Diaphorina</taxon>
    </lineage>
</organism>
<name>A0A1S4EJX5_DIACI</name>
<dbReference type="InterPro" id="IPR000467">
    <property type="entry name" value="G_patch_dom"/>
</dbReference>